<dbReference type="GO" id="GO:0009416">
    <property type="term" value="P:response to light stimulus"/>
    <property type="evidence" value="ECO:0007669"/>
    <property type="project" value="TreeGrafter"/>
</dbReference>
<gene>
    <name evidence="9" type="ORF">CWE11_05945</name>
</gene>
<evidence type="ECO:0000259" key="8">
    <source>
        <dbReference type="PROSITE" id="PS51645"/>
    </source>
</evidence>
<proteinExistence type="inferred from homology"/>
<feature type="binding site" evidence="6">
    <location>
        <position position="256"/>
    </location>
    <ligand>
        <name>FAD</name>
        <dbReference type="ChEBI" id="CHEBI:57692"/>
    </ligand>
</feature>
<dbReference type="SUPFAM" id="SSF48173">
    <property type="entry name" value="Cryptochrome/photolyase FAD-binding domain"/>
    <property type="match status" value="1"/>
</dbReference>
<dbReference type="InterPro" id="IPR036134">
    <property type="entry name" value="Crypto/Photolyase_FAD-like_sf"/>
</dbReference>
<comment type="similarity">
    <text evidence="2">Belongs to the DNA photolyase class-1 family.</text>
</comment>
<dbReference type="GO" id="GO:0003677">
    <property type="term" value="F:DNA binding"/>
    <property type="evidence" value="ECO:0007669"/>
    <property type="project" value="TreeGrafter"/>
</dbReference>
<dbReference type="InterPro" id="IPR014729">
    <property type="entry name" value="Rossmann-like_a/b/a_fold"/>
</dbReference>
<dbReference type="AlphaFoldDB" id="A0A432WKJ2"/>
<keyword evidence="4 6" id="KW-0274">FAD</keyword>
<comment type="similarity">
    <text evidence="7">Belongs to the DNA photolyase family.</text>
</comment>
<evidence type="ECO:0000256" key="4">
    <source>
        <dbReference type="ARBA" id="ARBA00022827"/>
    </source>
</evidence>
<dbReference type="GO" id="GO:0006950">
    <property type="term" value="P:response to stress"/>
    <property type="evidence" value="ECO:0007669"/>
    <property type="project" value="UniProtKB-ARBA"/>
</dbReference>
<dbReference type="OrthoDB" id="9772484at2"/>
<organism evidence="9 10">
    <name type="scientific">Aliidiomarina sanyensis</name>
    <dbReference type="NCBI Taxonomy" id="1249555"/>
    <lineage>
        <taxon>Bacteria</taxon>
        <taxon>Pseudomonadati</taxon>
        <taxon>Pseudomonadota</taxon>
        <taxon>Gammaproteobacteria</taxon>
        <taxon>Alteromonadales</taxon>
        <taxon>Idiomarinaceae</taxon>
        <taxon>Aliidiomarina</taxon>
    </lineage>
</organism>
<dbReference type="InterPro" id="IPR002081">
    <property type="entry name" value="Cryptochrome/DNA_photolyase_1"/>
</dbReference>
<dbReference type="InterPro" id="IPR006050">
    <property type="entry name" value="DNA_photolyase_N"/>
</dbReference>
<keyword evidence="10" id="KW-1185">Reference proteome</keyword>
<dbReference type="Proteomes" id="UP000288405">
    <property type="component" value="Unassembled WGS sequence"/>
</dbReference>
<dbReference type="PRINTS" id="PR00147">
    <property type="entry name" value="DNAPHOTLYASE"/>
</dbReference>
<accession>A0A432WKJ2</accession>
<dbReference type="Pfam" id="PF03441">
    <property type="entry name" value="FAD_binding_7"/>
    <property type="match status" value="1"/>
</dbReference>
<dbReference type="GO" id="GO:0003904">
    <property type="term" value="F:deoxyribodipyrimidine photo-lyase activity"/>
    <property type="evidence" value="ECO:0007669"/>
    <property type="project" value="TreeGrafter"/>
</dbReference>
<dbReference type="PROSITE" id="PS00394">
    <property type="entry name" value="DNA_PHOTOLYASES_1_1"/>
    <property type="match status" value="1"/>
</dbReference>
<comment type="cofactor">
    <cofactor evidence="6">
        <name>FAD</name>
        <dbReference type="ChEBI" id="CHEBI:57692"/>
    </cofactor>
    <text evidence="6">Binds 1 FAD per subunit.</text>
</comment>
<dbReference type="InterPro" id="IPR018394">
    <property type="entry name" value="DNA_photolyase_1_CS_C"/>
</dbReference>
<keyword evidence="5 7" id="KW-0157">Chromophore</keyword>
<evidence type="ECO:0000256" key="2">
    <source>
        <dbReference type="ARBA" id="ARBA00005862"/>
    </source>
</evidence>
<dbReference type="PANTHER" id="PTHR11455">
    <property type="entry name" value="CRYPTOCHROME"/>
    <property type="match status" value="1"/>
</dbReference>
<evidence type="ECO:0000313" key="9">
    <source>
        <dbReference type="EMBL" id="RUO34268.1"/>
    </source>
</evidence>
<sequence>MINIVWLKRDLRLTDHAPLAAAQAANKPFIILFVVEDFLRNDPHYSDRHWRFMWQSLTEINHQLAGRLTLTQGRLSDTLNNLHRTYRIGTIFSHEEIGIESTYARDRALKKWCIKRGVQWQEFPCGAVIRGLSDRSGWDQHWRSVMNQPCPSVELTALSQLFRADHLPPVSPPREWRQPVPEQQIGGAQHGWRELKEFMAGRGARYHQDISKPAASRSSCSRISPYLAWGNLSIREVWQYALQHHTQLPTRAWRAFSSRLHWRCHFLQKFESGMDMEHEHFNPGYRAFPFRADVNVPKDLKAWEQGQTGIPLVDASMRCLNTTGYINFRMRAMLVSMLSHHLNIDWRLGAPHLARVFLDFEPGIHYPQLNMQAGVTGIHTIRIYNPVYQGQKQDPNGDFIRHWVPELASLPNGLLHQPWEMTPMEQTMHGVVLGRDYPEPLVNIAETHRAARDRLWGFQQKSEVQLHNPHLLARHTRRA</sequence>
<dbReference type="GO" id="GO:0006139">
    <property type="term" value="P:nucleobase-containing compound metabolic process"/>
    <property type="evidence" value="ECO:0007669"/>
    <property type="project" value="UniProtKB-ARBA"/>
</dbReference>
<dbReference type="InterPro" id="IPR036155">
    <property type="entry name" value="Crypto/Photolyase_N_sf"/>
</dbReference>
<dbReference type="SUPFAM" id="SSF52425">
    <property type="entry name" value="Cryptochrome/photolyase, N-terminal domain"/>
    <property type="match status" value="1"/>
</dbReference>
<comment type="cofactor">
    <cofactor evidence="1">
        <name>(6R)-5,10-methylene-5,6,7,8-tetrahydrofolate</name>
        <dbReference type="ChEBI" id="CHEBI:15636"/>
    </cofactor>
</comment>
<evidence type="ECO:0000256" key="6">
    <source>
        <dbReference type="PIRSR" id="PIRSR602081-1"/>
    </source>
</evidence>
<evidence type="ECO:0000256" key="5">
    <source>
        <dbReference type="ARBA" id="ARBA00022991"/>
    </source>
</evidence>
<dbReference type="Gene3D" id="1.25.40.80">
    <property type="match status" value="1"/>
</dbReference>
<dbReference type="Gene3D" id="1.10.579.10">
    <property type="entry name" value="DNA Cyclobutane Dipyrimidine Photolyase, subunit A, domain 3"/>
    <property type="match status" value="1"/>
</dbReference>
<dbReference type="Pfam" id="PF00875">
    <property type="entry name" value="DNA_photolyase"/>
    <property type="match status" value="1"/>
</dbReference>
<dbReference type="Gene3D" id="3.40.50.620">
    <property type="entry name" value="HUPs"/>
    <property type="match status" value="1"/>
</dbReference>
<evidence type="ECO:0000256" key="3">
    <source>
        <dbReference type="ARBA" id="ARBA00022630"/>
    </source>
</evidence>
<dbReference type="InterPro" id="IPR005101">
    <property type="entry name" value="Cryptochr/Photolyase_FAD-bd"/>
</dbReference>
<name>A0A432WKJ2_9GAMM</name>
<evidence type="ECO:0000256" key="1">
    <source>
        <dbReference type="ARBA" id="ARBA00001932"/>
    </source>
</evidence>
<evidence type="ECO:0000256" key="7">
    <source>
        <dbReference type="RuleBase" id="RU004182"/>
    </source>
</evidence>
<dbReference type="PROSITE" id="PS51645">
    <property type="entry name" value="PHR_CRY_ALPHA_BETA"/>
    <property type="match status" value="1"/>
</dbReference>
<keyword evidence="9" id="KW-0456">Lyase</keyword>
<reference evidence="9 10" key="1">
    <citation type="journal article" date="2011" name="Front. Microbiol.">
        <title>Genomic signatures of strain selection and enhancement in Bacillus atrophaeus var. globigii, a historical biowarfare simulant.</title>
        <authorList>
            <person name="Gibbons H.S."/>
            <person name="Broomall S.M."/>
            <person name="McNew L.A."/>
            <person name="Daligault H."/>
            <person name="Chapman C."/>
            <person name="Bruce D."/>
            <person name="Karavis M."/>
            <person name="Krepps M."/>
            <person name="McGregor P.A."/>
            <person name="Hong C."/>
            <person name="Park K.H."/>
            <person name="Akmal A."/>
            <person name="Feldman A."/>
            <person name="Lin J.S."/>
            <person name="Chang W.E."/>
            <person name="Higgs B.W."/>
            <person name="Demirev P."/>
            <person name="Lindquist J."/>
            <person name="Liem A."/>
            <person name="Fochler E."/>
            <person name="Read T.D."/>
            <person name="Tapia R."/>
            <person name="Johnson S."/>
            <person name="Bishop-Lilly K.A."/>
            <person name="Detter C."/>
            <person name="Han C."/>
            <person name="Sozhamannan S."/>
            <person name="Rosenzweig C.N."/>
            <person name="Skowronski E.W."/>
        </authorList>
    </citation>
    <scope>NUCLEOTIDE SEQUENCE [LARGE SCALE GENOMIC DNA]</scope>
    <source>
        <strain evidence="9 10">GYP-17</strain>
    </source>
</reference>
<comment type="caution">
    <text evidence="9">The sequence shown here is derived from an EMBL/GenBank/DDBJ whole genome shotgun (WGS) entry which is preliminary data.</text>
</comment>
<dbReference type="RefSeq" id="WP_126776685.1">
    <property type="nucleotide sequence ID" value="NZ_PIPM01000004.1"/>
</dbReference>
<dbReference type="EMBL" id="PIPM01000004">
    <property type="protein sequence ID" value="RUO34268.1"/>
    <property type="molecule type" value="Genomic_DNA"/>
</dbReference>
<feature type="domain" description="Photolyase/cryptochrome alpha/beta" evidence="8">
    <location>
        <begin position="1"/>
        <end position="128"/>
    </location>
</feature>
<protein>
    <submittedName>
        <fullName evidence="9">Deoxyribodipyrimidine photolyase</fullName>
    </submittedName>
</protein>
<keyword evidence="3 6" id="KW-0285">Flavoprotein</keyword>
<evidence type="ECO:0000313" key="10">
    <source>
        <dbReference type="Proteomes" id="UP000288405"/>
    </source>
</evidence>
<feature type="binding site" evidence="6">
    <location>
        <position position="206"/>
    </location>
    <ligand>
        <name>FAD</name>
        <dbReference type="ChEBI" id="CHEBI:57692"/>
    </ligand>
</feature>
<dbReference type="PANTHER" id="PTHR11455:SF9">
    <property type="entry name" value="CRYPTOCHROME CIRCADIAN CLOCK 5 ISOFORM X1"/>
    <property type="match status" value="1"/>
</dbReference>
<dbReference type="GO" id="GO:0071949">
    <property type="term" value="F:FAD binding"/>
    <property type="evidence" value="ECO:0007669"/>
    <property type="project" value="TreeGrafter"/>
</dbReference>